<dbReference type="Gene3D" id="2.160.10.10">
    <property type="entry name" value="Hexapeptide repeat proteins"/>
    <property type="match status" value="1"/>
</dbReference>
<organism evidence="2 3">
    <name type="scientific">Mariniflexile litorale</name>
    <dbReference type="NCBI Taxonomy" id="3045158"/>
    <lineage>
        <taxon>Bacteria</taxon>
        <taxon>Pseudomonadati</taxon>
        <taxon>Bacteroidota</taxon>
        <taxon>Flavobacteriia</taxon>
        <taxon>Flavobacteriales</taxon>
        <taxon>Flavobacteriaceae</taxon>
        <taxon>Mariniflexile</taxon>
    </lineage>
</organism>
<dbReference type="SUPFAM" id="SSF51161">
    <property type="entry name" value="Trimeric LpxA-like enzymes"/>
    <property type="match status" value="1"/>
</dbReference>
<accession>A0AAU7EHP3</accession>
<gene>
    <name evidence="2" type="ORF">QLS71_003035</name>
</gene>
<dbReference type="KEGG" id="mlil:QLS71_003035"/>
<keyword evidence="1" id="KW-0732">Signal</keyword>
<dbReference type="EMBL" id="CP155618">
    <property type="protein sequence ID" value="XBL14999.1"/>
    <property type="molecule type" value="Genomic_DNA"/>
</dbReference>
<name>A0AAU7EHP3_9FLAO</name>
<dbReference type="Proteomes" id="UP001224325">
    <property type="component" value="Chromosome"/>
</dbReference>
<proteinExistence type="predicted"/>
<dbReference type="RefSeq" id="WP_308990443.1">
    <property type="nucleotide sequence ID" value="NZ_CP155618.1"/>
</dbReference>
<evidence type="ECO:0000313" key="3">
    <source>
        <dbReference type="Proteomes" id="UP001224325"/>
    </source>
</evidence>
<sequence>MNLNFYLLLLMSPFLFAQKAAHIPEYLADSSTHDGAQFSLDKTAQSNNFIVIWGNTVGTDPVNYSDNPDYAFDPEEVLRNMEIIYQIYKDYGFALETPGTNLAKYKIALVMNHTFGEEGSTGWAFGGSQDNIMGTLWLHPKAAKGGHASAHEIIHSLQAQNNIDYRKPKELGDAWKNSGIFWETHANFMRSLIYPELVNAWGADWDHIETFGNWVNIYENFAYLIGIVEADGMNIINRLWQESKAEEYPIQAYKRLSNFSIKELNDHLFNVYAKKMATYDFSIKNIGHYFREKRNLDLEKSLESMQSVWTILDQDKSMSTHFSVPIHLAPEEFAYNIIPIYPNDDSHLIHIKFKGHIEANSHAGWRYGFVSSDGKTTRYGEMYDENELEIEYQMLSNETELYFVVMGAPKDSITTNTTTDTWKGYPKHFHFPYELNILGGVPEGYQEASNFRKQLKKNGTTHSNGGGWVENSALVADSVYVGPYAMVLGNSKITGHVRIEERALVKDAIISDHVIVTDNAFIKGGTYSNDAKIAGQAFLENDIMMDRALVHMRAKVKDYTLRGNIEIGGNVVVYNDEGDCDNGVYYRMTNYYENNLLECDNRDENHPENSDVNNKITPFINAEMIIKDPLPKIYGR</sequence>
<dbReference type="Pfam" id="PF19527">
    <property type="entry name" value="DUF6055"/>
    <property type="match status" value="1"/>
</dbReference>
<dbReference type="InterPro" id="IPR045690">
    <property type="entry name" value="DUF6055"/>
</dbReference>
<keyword evidence="3" id="KW-1185">Reference proteome</keyword>
<feature type="chain" id="PRO_5043694591" evidence="1">
    <location>
        <begin position="18"/>
        <end position="636"/>
    </location>
</feature>
<protein>
    <submittedName>
        <fullName evidence="2">DUF6055 domain-containing protein</fullName>
    </submittedName>
</protein>
<evidence type="ECO:0000313" key="2">
    <source>
        <dbReference type="EMBL" id="XBL14999.1"/>
    </source>
</evidence>
<dbReference type="AlphaFoldDB" id="A0AAU7EHP3"/>
<feature type="signal peptide" evidence="1">
    <location>
        <begin position="1"/>
        <end position="17"/>
    </location>
</feature>
<dbReference type="InterPro" id="IPR011004">
    <property type="entry name" value="Trimer_LpxA-like_sf"/>
</dbReference>
<evidence type="ECO:0000256" key="1">
    <source>
        <dbReference type="SAM" id="SignalP"/>
    </source>
</evidence>
<reference evidence="2" key="1">
    <citation type="submission" date="2024-04" db="EMBL/GenBank/DDBJ databases">
        <title>Mariniflexile litorale, isolated from the shallow sediments of the Sea of Japan.</title>
        <authorList>
            <person name="Romanenko L."/>
            <person name="Isaeva M."/>
        </authorList>
    </citation>
    <scope>NUCLEOTIDE SEQUENCE [LARGE SCALE GENOMIC DNA]</scope>
    <source>
        <strain evidence="2">KMM 9835</strain>
    </source>
</reference>